<keyword evidence="4" id="KW-0560">Oxidoreductase</keyword>
<evidence type="ECO:0000313" key="8">
    <source>
        <dbReference type="EMBL" id="EFK97632.1"/>
    </source>
</evidence>
<evidence type="ECO:0000256" key="5">
    <source>
        <dbReference type="ARBA" id="ARBA00023027"/>
    </source>
</evidence>
<dbReference type="PANTHER" id="PTHR43275:SF1">
    <property type="entry name" value="D-MALATE DEHYDROGENASE [DECARBOXYLATING]"/>
    <property type="match status" value="1"/>
</dbReference>
<protein>
    <recommendedName>
        <fullName evidence="7">Isopropylmalate dehydrogenase-like domain-containing protein</fullName>
    </recommendedName>
</protein>
<accession>D9PFN2</accession>
<keyword evidence="3" id="KW-0479">Metal-binding</keyword>
<dbReference type="GO" id="GO:0016491">
    <property type="term" value="F:oxidoreductase activity"/>
    <property type="evidence" value="ECO:0007669"/>
    <property type="project" value="UniProtKB-KW"/>
</dbReference>
<dbReference type="InterPro" id="IPR050501">
    <property type="entry name" value="ICDH/IPMDH"/>
</dbReference>
<reference evidence="8" key="2">
    <citation type="journal article" date="2011" name="Microb. Ecol.">
        <title>Taxonomic and Functional Metagenomic Profiling of the Microbial Community in the Anoxic Sediment of a Sub-saline Shallow Lake (Laguna de Carrizo, Central Spain).</title>
        <authorList>
            <person name="Ferrer M."/>
            <person name="Guazzaroni M.E."/>
            <person name="Richter M."/>
            <person name="Garcia-Salamanca A."/>
            <person name="Yarza P."/>
            <person name="Suarez-Suarez A."/>
            <person name="Solano J."/>
            <person name="Alcaide M."/>
            <person name="van Dillewijn P."/>
            <person name="Molina-Henares M.A."/>
            <person name="Lopez-Cortes N."/>
            <person name="Al-Ramahi Y."/>
            <person name="Guerrero C."/>
            <person name="Acosta A."/>
            <person name="de Eugenio L.I."/>
            <person name="Martinez V."/>
            <person name="Marques S."/>
            <person name="Rojo F."/>
            <person name="Santero E."/>
            <person name="Genilloud O."/>
            <person name="Perez-Perez J."/>
            <person name="Rossello-Mora R."/>
            <person name="Ramos J.L."/>
        </authorList>
    </citation>
    <scope>NUCLEOTIDE SEQUENCE</scope>
</reference>
<proteinExistence type="predicted"/>
<sequence>MAYRIALVPGDGIGLEVIPEGVRVLQELAKRYRFEMNFTEFPYSCEYYLKHGVMMPEDGI</sequence>
<dbReference type="SUPFAM" id="SSF53659">
    <property type="entry name" value="Isocitrate/Isopropylmalate dehydrogenase-like"/>
    <property type="match status" value="1"/>
</dbReference>
<feature type="domain" description="Isopropylmalate dehydrogenase-like" evidence="7">
    <location>
        <begin position="5"/>
        <end position="58"/>
    </location>
</feature>
<dbReference type="AlphaFoldDB" id="D9PFN2"/>
<dbReference type="Pfam" id="PF00180">
    <property type="entry name" value="Iso_dh"/>
    <property type="match status" value="1"/>
</dbReference>
<gene>
    <name evidence="8" type="ORF">LDC_0316</name>
</gene>
<keyword evidence="5" id="KW-0520">NAD</keyword>
<organism evidence="8">
    <name type="scientific">sediment metagenome</name>
    <dbReference type="NCBI Taxonomy" id="749907"/>
    <lineage>
        <taxon>unclassified sequences</taxon>
        <taxon>metagenomes</taxon>
        <taxon>ecological metagenomes</taxon>
    </lineage>
</organism>
<comment type="cofactor">
    <cofactor evidence="1">
        <name>Mn(2+)</name>
        <dbReference type="ChEBI" id="CHEBI:29035"/>
    </cofactor>
</comment>
<dbReference type="EMBL" id="ADZX01000095">
    <property type="protein sequence ID" value="EFK97632.1"/>
    <property type="molecule type" value="Genomic_DNA"/>
</dbReference>
<evidence type="ECO:0000256" key="2">
    <source>
        <dbReference type="ARBA" id="ARBA00001946"/>
    </source>
</evidence>
<dbReference type="Gene3D" id="3.40.718.10">
    <property type="entry name" value="Isopropylmalate Dehydrogenase"/>
    <property type="match status" value="1"/>
</dbReference>
<feature type="non-terminal residue" evidence="8">
    <location>
        <position position="60"/>
    </location>
</feature>
<comment type="caution">
    <text evidence="8">The sequence shown here is derived from an EMBL/GenBank/DDBJ whole genome shotgun (WGS) entry which is preliminary data.</text>
</comment>
<dbReference type="GO" id="GO:0046872">
    <property type="term" value="F:metal ion binding"/>
    <property type="evidence" value="ECO:0007669"/>
    <property type="project" value="UniProtKB-KW"/>
</dbReference>
<evidence type="ECO:0000256" key="6">
    <source>
        <dbReference type="ARBA" id="ARBA00023211"/>
    </source>
</evidence>
<reference evidence="8" key="1">
    <citation type="submission" date="2010-07" db="EMBL/GenBank/DDBJ databases">
        <authorList>
            <consortium name="CONSOLIDER consortium CSD2007-00005"/>
            <person name="Guazzaroni M.-E."/>
            <person name="Richter M."/>
            <person name="Garcia-Salamanca A."/>
            <person name="Yarza P."/>
            <person name="Ferrer M."/>
        </authorList>
    </citation>
    <scope>NUCLEOTIDE SEQUENCE</scope>
</reference>
<evidence type="ECO:0000256" key="3">
    <source>
        <dbReference type="ARBA" id="ARBA00022723"/>
    </source>
</evidence>
<name>D9PFN2_9ZZZZ</name>
<evidence type="ECO:0000256" key="4">
    <source>
        <dbReference type="ARBA" id="ARBA00023002"/>
    </source>
</evidence>
<evidence type="ECO:0000256" key="1">
    <source>
        <dbReference type="ARBA" id="ARBA00001936"/>
    </source>
</evidence>
<dbReference type="InterPro" id="IPR024084">
    <property type="entry name" value="IsoPropMal-DH-like_dom"/>
</dbReference>
<dbReference type="PANTHER" id="PTHR43275">
    <property type="entry name" value="D-MALATE DEHYDROGENASE [DECARBOXYLATING]"/>
    <property type="match status" value="1"/>
</dbReference>
<keyword evidence="6" id="KW-0464">Manganese</keyword>
<evidence type="ECO:0000259" key="7">
    <source>
        <dbReference type="Pfam" id="PF00180"/>
    </source>
</evidence>
<comment type="cofactor">
    <cofactor evidence="2">
        <name>Mg(2+)</name>
        <dbReference type="ChEBI" id="CHEBI:18420"/>
    </cofactor>
</comment>